<evidence type="ECO:0000313" key="7">
    <source>
        <dbReference type="Proteomes" id="UP001162131"/>
    </source>
</evidence>
<evidence type="ECO:0000256" key="1">
    <source>
        <dbReference type="ARBA" id="ARBA00008455"/>
    </source>
</evidence>
<evidence type="ECO:0000256" key="2">
    <source>
        <dbReference type="ARBA" id="ARBA00023145"/>
    </source>
</evidence>
<comment type="caution">
    <text evidence="6">The sequence shown here is derived from an EMBL/GenBank/DDBJ whole genome shotgun (WGS) entry which is preliminary data.</text>
</comment>
<keyword evidence="3" id="KW-1015">Disulfide bond</keyword>
<dbReference type="EMBL" id="CAJZBQ010000011">
    <property type="protein sequence ID" value="CAG9313981.1"/>
    <property type="molecule type" value="Genomic_DNA"/>
</dbReference>
<protein>
    <recommendedName>
        <fullName evidence="5">Peptidase C1A papain C-terminal domain-containing protein</fullName>
    </recommendedName>
</protein>
<dbReference type="PROSITE" id="PS00139">
    <property type="entry name" value="THIOL_PROTEASE_CYS"/>
    <property type="match status" value="1"/>
</dbReference>
<feature type="domain" description="Peptidase C1A papain C-terminal" evidence="5">
    <location>
        <begin position="85"/>
        <end position="298"/>
    </location>
</feature>
<dbReference type="PANTHER" id="PTHR12411">
    <property type="entry name" value="CYSTEINE PROTEASE FAMILY C1-RELATED"/>
    <property type="match status" value="1"/>
</dbReference>
<dbReference type="AlphaFoldDB" id="A0AAU9IJL7"/>
<keyword evidence="2" id="KW-0865">Zymogen</keyword>
<dbReference type="CDD" id="cd02620">
    <property type="entry name" value="Peptidase_C1A_CathepsinB"/>
    <property type="match status" value="1"/>
</dbReference>
<reference evidence="6" key="1">
    <citation type="submission" date="2021-09" db="EMBL/GenBank/DDBJ databases">
        <authorList>
            <consortium name="AG Swart"/>
            <person name="Singh M."/>
            <person name="Singh A."/>
            <person name="Seah K."/>
            <person name="Emmerich C."/>
        </authorList>
    </citation>
    <scope>NUCLEOTIDE SEQUENCE</scope>
    <source>
        <strain evidence="6">ATCC30299</strain>
    </source>
</reference>
<dbReference type="Proteomes" id="UP001162131">
    <property type="component" value="Unassembled WGS sequence"/>
</dbReference>
<dbReference type="GO" id="GO:0008234">
    <property type="term" value="F:cysteine-type peptidase activity"/>
    <property type="evidence" value="ECO:0007669"/>
    <property type="project" value="InterPro"/>
</dbReference>
<dbReference type="InterPro" id="IPR013128">
    <property type="entry name" value="Peptidase_C1A"/>
</dbReference>
<dbReference type="PROSITE" id="PS00640">
    <property type="entry name" value="THIOL_PROTEASE_ASN"/>
    <property type="match status" value="1"/>
</dbReference>
<name>A0AAU9IJL7_9CILI</name>
<feature type="signal peptide" evidence="4">
    <location>
        <begin position="1"/>
        <end position="20"/>
    </location>
</feature>
<evidence type="ECO:0000256" key="3">
    <source>
        <dbReference type="ARBA" id="ARBA00023157"/>
    </source>
</evidence>
<proteinExistence type="inferred from homology"/>
<organism evidence="6 7">
    <name type="scientific">Blepharisma stoltei</name>
    <dbReference type="NCBI Taxonomy" id="1481888"/>
    <lineage>
        <taxon>Eukaryota</taxon>
        <taxon>Sar</taxon>
        <taxon>Alveolata</taxon>
        <taxon>Ciliophora</taxon>
        <taxon>Postciliodesmatophora</taxon>
        <taxon>Heterotrichea</taxon>
        <taxon>Heterotrichida</taxon>
        <taxon>Blepharismidae</taxon>
        <taxon>Blepharisma</taxon>
    </lineage>
</organism>
<dbReference type="SMART" id="SM00645">
    <property type="entry name" value="Pept_C1"/>
    <property type="match status" value="1"/>
</dbReference>
<dbReference type="InterPro" id="IPR000169">
    <property type="entry name" value="Pept_cys_AS"/>
</dbReference>
<dbReference type="InterPro" id="IPR038765">
    <property type="entry name" value="Papain-like_cys_pep_sf"/>
</dbReference>
<evidence type="ECO:0000313" key="6">
    <source>
        <dbReference type="EMBL" id="CAG9313981.1"/>
    </source>
</evidence>
<dbReference type="Pfam" id="PF00112">
    <property type="entry name" value="Peptidase_C1"/>
    <property type="match status" value="1"/>
</dbReference>
<accession>A0AAU9IJL7</accession>
<dbReference type="PROSITE" id="PS00639">
    <property type="entry name" value="THIOL_PROTEASE_HIS"/>
    <property type="match status" value="1"/>
</dbReference>
<evidence type="ECO:0000256" key="4">
    <source>
        <dbReference type="SAM" id="SignalP"/>
    </source>
</evidence>
<gene>
    <name evidence="6" type="ORF">BSTOLATCC_MIC9782</name>
</gene>
<dbReference type="GO" id="GO:0006508">
    <property type="term" value="P:proteolysis"/>
    <property type="evidence" value="ECO:0007669"/>
    <property type="project" value="InterPro"/>
</dbReference>
<keyword evidence="4" id="KW-0732">Signal</keyword>
<dbReference type="PRINTS" id="PR00705">
    <property type="entry name" value="PAPAIN"/>
</dbReference>
<dbReference type="InterPro" id="IPR000668">
    <property type="entry name" value="Peptidase_C1A_C"/>
</dbReference>
<dbReference type="SUPFAM" id="SSF54001">
    <property type="entry name" value="Cysteine proteinases"/>
    <property type="match status" value="1"/>
</dbReference>
<keyword evidence="7" id="KW-1185">Reference proteome</keyword>
<dbReference type="InterPro" id="IPR025660">
    <property type="entry name" value="Pept_his_AS"/>
</dbReference>
<evidence type="ECO:0000259" key="5">
    <source>
        <dbReference type="SMART" id="SM00645"/>
    </source>
</evidence>
<feature type="chain" id="PRO_5043336494" description="Peptidase C1A papain C-terminal domain-containing protein" evidence="4">
    <location>
        <begin position="21"/>
        <end position="301"/>
    </location>
</feature>
<dbReference type="Gene3D" id="3.90.70.10">
    <property type="entry name" value="Cysteine proteinases"/>
    <property type="match status" value="1"/>
</dbReference>
<comment type="similarity">
    <text evidence="1">Belongs to the peptidase C1 family.</text>
</comment>
<sequence>MKNIILLGFVLAAFASPAFRLRDSDLVMTQEQIDRINQSQDLWTASSDWVGAMTIGEARQYASAEIIYNHFPEKHWGKLLDHLQVPSAFDARQKWPSCIHPILNQGDCGSCWAFGASEALSDRLCIFSNSTINVVLSPQYLVNCDSVSYGCGGGYAVYAWDFMQSNGIPTQTCTPYAAVNQVCVNKCSNGSTMRYYKAASVSTFSSPASIQAEVLQNGPIEVSFQVYQDFYAYTSGVYKHTNGQFVGNHSVKIIGWGVQGQTNYWIVANSWGATWGMNGFFWIAFGECGIDSNGVAGLPAV</sequence>
<dbReference type="InterPro" id="IPR025661">
    <property type="entry name" value="Pept_asp_AS"/>
</dbReference>